<proteinExistence type="predicted"/>
<dbReference type="RefSeq" id="WP_107288665.1">
    <property type="nucleotide sequence ID" value="NZ_PYNF01000002.1"/>
</dbReference>
<protein>
    <submittedName>
        <fullName evidence="1">Uncharacterized protein</fullName>
    </submittedName>
</protein>
<dbReference type="EMBL" id="PYNF01000002">
    <property type="protein sequence ID" value="PSV00938.1"/>
    <property type="molecule type" value="Genomic_DNA"/>
</dbReference>
<dbReference type="Proteomes" id="UP000241426">
    <property type="component" value="Unassembled WGS sequence"/>
</dbReference>
<dbReference type="SUPFAM" id="SSF55874">
    <property type="entry name" value="ATPase domain of HSP90 chaperone/DNA topoisomerase II/histidine kinase"/>
    <property type="match status" value="1"/>
</dbReference>
<evidence type="ECO:0000313" key="1">
    <source>
        <dbReference type="EMBL" id="PSV00938.1"/>
    </source>
</evidence>
<dbReference type="Gene3D" id="3.30.565.10">
    <property type="entry name" value="Histidine kinase-like ATPase, C-terminal domain"/>
    <property type="match status" value="1"/>
</dbReference>
<name>A0A2T3KMC6_9GAMM</name>
<dbReference type="InterPro" id="IPR036890">
    <property type="entry name" value="HATPase_C_sf"/>
</dbReference>
<sequence length="806" mass="91136">MSGTVESLKWSVDSDGIIGHLIESQNGTLSAAVKELIMNLVDKGSTKCEITLRDDYFSVVDNGIGFVDREDVENHFGCFGKRHEEGDAVYGRFRIGRGQIMSLAKVTWHSHEFKMTADYKKNSGGYELEVNQNEYVDGCTVYGQLYNVLTSWDFKNTVDEIKTFTKYMDVEVVLNGSILNSSITDVKWDYEDDDVMIKWEPKRQGCGVFVYSKGVFVKEISSYIYGLDSDVVTKKTLVLNMARNEIAESDPTWGKITTLLKAEAVRRAKHSKRKISEAQRLSLINQIICGDYPLSEAMDLKLFKDSRGVTFSFSAFKDRLFPITMSPNNHPLADHIASSKSATVFDVRELSRWGVTCCEEFLNLLADLFMSEMALCDKQTRRDSGYYLRRIREIRVVAYEKLCKGISSDLKILKTKELSDRDKAARNAIQCAANIMSKRISNILNINVHKRKILIGESQIAHGWTDGETYIAISRDALSFLDAGRYGMNQMALLLLHEYCHDESDVGSHEHAEYFFSKYHDLTMTMDKSAELIGHVASSLEGDYRTQLSKSLLSVPKFCDADPYAMSSDVFILNGKGRLSPFVKKLLECGREANLLDYNKKGKRLTLVSKTSKHFPLVEFLSNMMAEDGIDLPFFDYDSASARIVNNASSLDHHEHMDLIREEYKASVGILIEGWAYEHGHCPKAACEVINSLFSRYSCGAQHLKQVILNDSKTDVAYSESVGEHYKTPVFETDKIKVDYYMPTNIIGERWNCTVSRDELASSKAERVQFVVNSLKNVIGVLKDNDEKRKVLELITSASFVDSIVD</sequence>
<gene>
    <name evidence="1" type="ORF">C9J27_02630</name>
</gene>
<dbReference type="AlphaFoldDB" id="A0A2T3KMC6"/>
<comment type="caution">
    <text evidence="1">The sequence shown here is derived from an EMBL/GenBank/DDBJ whole genome shotgun (WGS) entry which is preliminary data.</text>
</comment>
<dbReference type="Pfam" id="PF13589">
    <property type="entry name" value="HATPase_c_3"/>
    <property type="match status" value="1"/>
</dbReference>
<reference evidence="1 2" key="1">
    <citation type="submission" date="2018-01" db="EMBL/GenBank/DDBJ databases">
        <title>Whole genome sequencing of Histamine producing bacteria.</title>
        <authorList>
            <person name="Butler K."/>
        </authorList>
    </citation>
    <scope>NUCLEOTIDE SEQUENCE [LARGE SCALE GENOMIC DNA]</scope>
    <source>
        <strain evidence="1 2">FS-7.2</strain>
    </source>
</reference>
<evidence type="ECO:0000313" key="2">
    <source>
        <dbReference type="Proteomes" id="UP000241426"/>
    </source>
</evidence>
<accession>A0A2T3KMC6</accession>
<organism evidence="1 2">
    <name type="scientific">Photobacterium kishitanii</name>
    <dbReference type="NCBI Taxonomy" id="318456"/>
    <lineage>
        <taxon>Bacteria</taxon>
        <taxon>Pseudomonadati</taxon>
        <taxon>Pseudomonadota</taxon>
        <taxon>Gammaproteobacteria</taxon>
        <taxon>Vibrionales</taxon>
        <taxon>Vibrionaceae</taxon>
        <taxon>Photobacterium</taxon>
    </lineage>
</organism>